<evidence type="ECO:0000313" key="2">
    <source>
        <dbReference type="EMBL" id="MDC8772534.1"/>
    </source>
</evidence>
<sequence length="257" mass="27161">MKNIAKHHKFSASALGSTVIMSLMLLTACASTAPLVTPHDFAGQSQVLPAANRSRLTGVLVDESFDLGPYRVTGVQGKGSSSANSTTINGVKTENKRSGFSYRLVGGPSGQTELIGRCESRSQERSSTPKFGMEQEQGRSLFSCVCNGGGSNSDGHESKLSIAGDQSVQGRSSSTSLSLAIHVDGQAYRVGRYGDRGQLIPADEPFHGYRVDGPQGAVAALGLNYPGTVWLHERLPAPQREVMTCAIAGLMLHRGPQ</sequence>
<name>A0ABT5KG59_9BURK</name>
<evidence type="ECO:0000313" key="3">
    <source>
        <dbReference type="Proteomes" id="UP001221189"/>
    </source>
</evidence>
<accession>A0ABT5KG59</accession>
<dbReference type="Proteomes" id="UP001221189">
    <property type="component" value="Unassembled WGS sequence"/>
</dbReference>
<keyword evidence="1" id="KW-0732">Signal</keyword>
<dbReference type="EMBL" id="JAQQXT010000007">
    <property type="protein sequence ID" value="MDC8772534.1"/>
    <property type="molecule type" value="Genomic_DNA"/>
</dbReference>
<feature type="signal peptide" evidence="1">
    <location>
        <begin position="1"/>
        <end position="32"/>
    </location>
</feature>
<dbReference type="RefSeq" id="WP_273600721.1">
    <property type="nucleotide sequence ID" value="NZ_JAQQXT010000007.1"/>
</dbReference>
<feature type="chain" id="PRO_5046154795" description="Lipoprotein" evidence="1">
    <location>
        <begin position="33"/>
        <end position="257"/>
    </location>
</feature>
<reference evidence="2 3" key="1">
    <citation type="submission" date="2022-10" db="EMBL/GenBank/DDBJ databases">
        <title>Paucibacter sp. hw1 Genome sequencing.</title>
        <authorList>
            <person name="Park S."/>
        </authorList>
    </citation>
    <scope>NUCLEOTIDE SEQUENCE [LARGE SCALE GENOMIC DNA]</scope>
    <source>
        <strain evidence="3">hw1</strain>
    </source>
</reference>
<evidence type="ECO:0000256" key="1">
    <source>
        <dbReference type="SAM" id="SignalP"/>
    </source>
</evidence>
<keyword evidence="3" id="KW-1185">Reference proteome</keyword>
<gene>
    <name evidence="2" type="ORF">PRZ03_13205</name>
</gene>
<evidence type="ECO:0008006" key="4">
    <source>
        <dbReference type="Google" id="ProtNLM"/>
    </source>
</evidence>
<organism evidence="2 3">
    <name type="scientific">Roseateles albus</name>
    <dbReference type="NCBI Taxonomy" id="2987525"/>
    <lineage>
        <taxon>Bacteria</taxon>
        <taxon>Pseudomonadati</taxon>
        <taxon>Pseudomonadota</taxon>
        <taxon>Betaproteobacteria</taxon>
        <taxon>Burkholderiales</taxon>
        <taxon>Sphaerotilaceae</taxon>
        <taxon>Roseateles</taxon>
    </lineage>
</organism>
<protein>
    <recommendedName>
        <fullName evidence="4">Lipoprotein</fullName>
    </recommendedName>
</protein>
<comment type="caution">
    <text evidence="2">The sequence shown here is derived from an EMBL/GenBank/DDBJ whole genome shotgun (WGS) entry which is preliminary data.</text>
</comment>
<dbReference type="PROSITE" id="PS51257">
    <property type="entry name" value="PROKAR_LIPOPROTEIN"/>
    <property type="match status" value="1"/>
</dbReference>
<proteinExistence type="predicted"/>